<proteinExistence type="predicted"/>
<reference evidence="1 2" key="1">
    <citation type="journal article" date="2016" name="PLoS ONE">
        <title>A First Insight into the Genome of the Filter-Feeder Mussel Mytilus galloprovincialis.</title>
        <authorList>
            <person name="Murgarella M."/>
            <person name="Puiu D."/>
            <person name="Novoa B."/>
            <person name="Figueras A."/>
            <person name="Posada D."/>
            <person name="Canchaya C."/>
        </authorList>
    </citation>
    <scope>NUCLEOTIDE SEQUENCE [LARGE SCALE GENOMIC DNA]</scope>
    <source>
        <tissue evidence="1">Muscle</tissue>
    </source>
</reference>
<keyword evidence="2" id="KW-1185">Reference proteome</keyword>
<dbReference type="EMBL" id="KV594494">
    <property type="protein sequence ID" value="OPL21172.1"/>
    <property type="molecule type" value="Genomic_DNA"/>
</dbReference>
<evidence type="ECO:0000313" key="2">
    <source>
        <dbReference type="Proteomes" id="UP000266721"/>
    </source>
</evidence>
<dbReference type="Proteomes" id="UP000266721">
    <property type="component" value="Unassembled WGS sequence"/>
</dbReference>
<name>A0A3R5Q3G9_MYTGA</name>
<evidence type="ECO:0008006" key="3">
    <source>
        <dbReference type="Google" id="ProtNLM"/>
    </source>
</evidence>
<protein>
    <recommendedName>
        <fullName evidence="3">Fibronectin type-III domain-containing protein</fullName>
    </recommendedName>
</protein>
<dbReference type="PANTHER" id="PTHR16897:SF2">
    <property type="entry name" value="OS03G0226600 PROTEIN"/>
    <property type="match status" value="1"/>
</dbReference>
<accession>A0A3R5Q3G9</accession>
<dbReference type="PANTHER" id="PTHR16897">
    <property type="entry name" value="OS10G0105400 PROTEIN"/>
    <property type="match status" value="1"/>
</dbReference>
<feature type="non-terminal residue" evidence="1">
    <location>
        <position position="371"/>
    </location>
</feature>
<gene>
    <name evidence="1" type="ORF">AM593_03893</name>
</gene>
<dbReference type="AlphaFoldDB" id="A0A3R5Q3G9"/>
<sequence>ARLVSKVYAVDFVGHVSDIATSDGVTIDETPPKPNPSFEDGDNDFVDISNISAANICGYTKPYHWNSSDQDCICVLGSSKSIAMDGYKEGSTEIQRYTSVGLNTFAYNYNIILAHTSTVHITVVSINGAELSAVATSEALYIDLTPPDIEFVYDGIGYDIDSQTTDEIIANWRVEDLESGLSYCEWAIGFSEFGNEVQAFVRISSELSSASKVFDHSLLSSKTVYVTLRCHNKAGLHSKKSSDGVTISDRPPSIQNAQIQILDQPITEYKSKSNFHGNTSTVRLKWMGFEDKSGLDSFLVEFENQEKTVSLSKTVLYDHDGVMYCSLTGFELHDGQYVARVSAINNAFLSSQPASTNISVSTKNPKVSVEN</sequence>
<evidence type="ECO:0000313" key="1">
    <source>
        <dbReference type="EMBL" id="OPL21172.1"/>
    </source>
</evidence>
<feature type="non-terminal residue" evidence="1">
    <location>
        <position position="1"/>
    </location>
</feature>
<organism evidence="1 2">
    <name type="scientific">Mytilus galloprovincialis</name>
    <name type="common">Mediterranean mussel</name>
    <dbReference type="NCBI Taxonomy" id="29158"/>
    <lineage>
        <taxon>Eukaryota</taxon>
        <taxon>Metazoa</taxon>
        <taxon>Spiralia</taxon>
        <taxon>Lophotrochozoa</taxon>
        <taxon>Mollusca</taxon>
        <taxon>Bivalvia</taxon>
        <taxon>Autobranchia</taxon>
        <taxon>Pteriomorphia</taxon>
        <taxon>Mytilida</taxon>
        <taxon>Mytiloidea</taxon>
        <taxon>Mytilidae</taxon>
        <taxon>Mytilinae</taxon>
        <taxon>Mytilus</taxon>
    </lineage>
</organism>